<evidence type="ECO:0000313" key="3">
    <source>
        <dbReference type="Proteomes" id="UP001281761"/>
    </source>
</evidence>
<organism evidence="2 3">
    <name type="scientific">Blattamonas nauphoetae</name>
    <dbReference type="NCBI Taxonomy" id="2049346"/>
    <lineage>
        <taxon>Eukaryota</taxon>
        <taxon>Metamonada</taxon>
        <taxon>Preaxostyla</taxon>
        <taxon>Oxymonadida</taxon>
        <taxon>Blattamonas</taxon>
    </lineage>
</organism>
<feature type="compositionally biased region" description="Polar residues" evidence="1">
    <location>
        <begin position="1"/>
        <end position="17"/>
    </location>
</feature>
<keyword evidence="3" id="KW-1185">Reference proteome</keyword>
<name>A0ABQ9X2T1_9EUKA</name>
<protein>
    <submittedName>
        <fullName evidence="2">Uncharacterized protein</fullName>
    </submittedName>
</protein>
<evidence type="ECO:0000313" key="2">
    <source>
        <dbReference type="EMBL" id="KAK2946081.1"/>
    </source>
</evidence>
<feature type="region of interest" description="Disordered" evidence="1">
    <location>
        <begin position="1"/>
        <end position="30"/>
    </location>
</feature>
<dbReference type="EMBL" id="JARBJD010000238">
    <property type="protein sequence ID" value="KAK2946081.1"/>
    <property type="molecule type" value="Genomic_DNA"/>
</dbReference>
<sequence>MVGISPNVNESDSTKSVGSRLKQTKSIGRLLPPTNPALEWVTHPTSKTDETLPIALSTLARDLFYGFTGFCLC</sequence>
<reference evidence="2 3" key="1">
    <citation type="journal article" date="2022" name="bioRxiv">
        <title>Genomics of Preaxostyla Flagellates Illuminates Evolutionary Transitions and the Path Towards Mitochondrial Loss.</title>
        <authorList>
            <person name="Novak L.V.F."/>
            <person name="Treitli S.C."/>
            <person name="Pyrih J."/>
            <person name="Halakuc P."/>
            <person name="Pipaliya S.V."/>
            <person name="Vacek V."/>
            <person name="Brzon O."/>
            <person name="Soukal P."/>
            <person name="Eme L."/>
            <person name="Dacks J.B."/>
            <person name="Karnkowska A."/>
            <person name="Elias M."/>
            <person name="Hampl V."/>
        </authorList>
    </citation>
    <scope>NUCLEOTIDE SEQUENCE [LARGE SCALE GENOMIC DNA]</scope>
    <source>
        <strain evidence="2">NAU3</strain>
        <tissue evidence="2">Gut</tissue>
    </source>
</reference>
<evidence type="ECO:0000256" key="1">
    <source>
        <dbReference type="SAM" id="MobiDB-lite"/>
    </source>
</evidence>
<comment type="caution">
    <text evidence="2">The sequence shown here is derived from an EMBL/GenBank/DDBJ whole genome shotgun (WGS) entry which is preliminary data.</text>
</comment>
<accession>A0ABQ9X2T1</accession>
<gene>
    <name evidence="2" type="ORF">BLNAU_18989</name>
</gene>
<dbReference type="Proteomes" id="UP001281761">
    <property type="component" value="Unassembled WGS sequence"/>
</dbReference>
<proteinExistence type="predicted"/>